<evidence type="ECO:0000313" key="2">
    <source>
        <dbReference type="EMBL" id="MLU99917.1"/>
    </source>
</evidence>
<sequence length="84" mass="9715">MNNEEIFSLSYEQLLQATEEQIKEFLVNRNGEDNALAPVRACDTLNFWNTLAIRGWPGLPDVERVNSDFNRLISLISKFRQENA</sequence>
<name>A0A3R0X799_SALET</name>
<dbReference type="Proteomes" id="UP000839575">
    <property type="component" value="Unassembled WGS sequence"/>
</dbReference>
<reference evidence="2" key="1">
    <citation type="submission" date="2018-07" db="EMBL/GenBank/DDBJ databases">
        <authorList>
            <person name="Ashton P.M."/>
            <person name="Dallman T."/>
            <person name="Nair S."/>
            <person name="De Pinna E."/>
            <person name="Peters T."/>
            <person name="Grant K."/>
        </authorList>
    </citation>
    <scope>NUCLEOTIDE SEQUENCE [LARGE SCALE GENOMIC DNA]</scope>
    <source>
        <strain evidence="2">157339</strain>
    </source>
</reference>
<protein>
    <submittedName>
        <fullName evidence="2">Uncharacterized protein</fullName>
    </submittedName>
</protein>
<reference evidence="1" key="2">
    <citation type="submission" date="2018-07" db="EMBL/GenBank/DDBJ databases">
        <authorList>
            <consortium name="GenomeTrakr network: Whole genome sequencing for foodborne pathogen traceback"/>
        </authorList>
    </citation>
    <scope>NUCLEOTIDE SEQUENCE [LARGE SCALE GENOMIC DNA]</scope>
    <source>
        <strain evidence="1">CFSAN002851</strain>
    </source>
</reference>
<accession>A0A5U3F0Y7</accession>
<accession>A0A3R0X799</accession>
<gene>
    <name evidence="2" type="ORF">DRU74_24985</name>
    <name evidence="1" type="ORF">S301_07060</name>
</gene>
<dbReference type="EMBL" id="AAGLPX010000010">
    <property type="protein sequence ID" value="EBP3998448.1"/>
    <property type="molecule type" value="Genomic_DNA"/>
</dbReference>
<dbReference type="Proteomes" id="UP000885374">
    <property type="component" value="Unassembled WGS sequence"/>
</dbReference>
<dbReference type="AlphaFoldDB" id="A0A3R0X799"/>
<proteinExistence type="predicted"/>
<organism evidence="2">
    <name type="scientific">Salmonella enterica I</name>
    <dbReference type="NCBI Taxonomy" id="59201"/>
    <lineage>
        <taxon>Bacteria</taxon>
        <taxon>Pseudomonadati</taxon>
        <taxon>Pseudomonadota</taxon>
        <taxon>Gammaproteobacteria</taxon>
        <taxon>Enterobacterales</taxon>
        <taxon>Enterobacteriaceae</taxon>
        <taxon>Salmonella</taxon>
    </lineage>
</organism>
<evidence type="ECO:0000313" key="1">
    <source>
        <dbReference type="EMBL" id="EBP3998448.1"/>
    </source>
</evidence>
<comment type="caution">
    <text evidence="2">The sequence shown here is derived from an EMBL/GenBank/DDBJ whole genome shotgun (WGS) entry which is preliminary data.</text>
</comment>
<dbReference type="EMBL" id="RVHM01000061">
    <property type="protein sequence ID" value="MLU99917.1"/>
    <property type="molecule type" value="Genomic_DNA"/>
</dbReference>